<dbReference type="GO" id="GO:0016020">
    <property type="term" value="C:membrane"/>
    <property type="evidence" value="ECO:0007669"/>
    <property type="project" value="TreeGrafter"/>
</dbReference>
<proteinExistence type="predicted"/>
<dbReference type="Pfam" id="PF12722">
    <property type="entry name" value="Hid1"/>
    <property type="match status" value="1"/>
</dbReference>
<dbReference type="PANTHER" id="PTHR21575">
    <property type="entry name" value="PROTEIN HID1"/>
    <property type="match status" value="1"/>
</dbReference>
<feature type="compositionally biased region" description="Gly residues" evidence="1">
    <location>
        <begin position="865"/>
        <end position="876"/>
    </location>
</feature>
<accession>A0A3N4IN66</accession>
<feature type="region of interest" description="Disordered" evidence="1">
    <location>
        <begin position="865"/>
        <end position="889"/>
    </location>
</feature>
<evidence type="ECO:0008006" key="4">
    <source>
        <dbReference type="Google" id="ProtNLM"/>
    </source>
</evidence>
<feature type="compositionally biased region" description="Basic and acidic residues" evidence="1">
    <location>
        <begin position="878"/>
        <end position="889"/>
    </location>
</feature>
<feature type="compositionally biased region" description="Basic and acidic residues" evidence="1">
    <location>
        <begin position="669"/>
        <end position="679"/>
    </location>
</feature>
<feature type="compositionally biased region" description="Polar residues" evidence="1">
    <location>
        <begin position="594"/>
        <end position="606"/>
    </location>
</feature>
<feature type="compositionally biased region" description="Acidic residues" evidence="1">
    <location>
        <begin position="626"/>
        <end position="642"/>
    </location>
</feature>
<evidence type="ECO:0000313" key="2">
    <source>
        <dbReference type="EMBL" id="RPA86867.1"/>
    </source>
</evidence>
<dbReference type="OrthoDB" id="432953at2759"/>
<keyword evidence="3" id="KW-1185">Reference proteome</keyword>
<protein>
    <recommendedName>
        <fullName evidence="4">High-temperature-induced dauer-formation protein</fullName>
    </recommendedName>
</protein>
<organism evidence="2 3">
    <name type="scientific">Ascobolus immersus RN42</name>
    <dbReference type="NCBI Taxonomy" id="1160509"/>
    <lineage>
        <taxon>Eukaryota</taxon>
        <taxon>Fungi</taxon>
        <taxon>Dikarya</taxon>
        <taxon>Ascomycota</taxon>
        <taxon>Pezizomycotina</taxon>
        <taxon>Pezizomycetes</taxon>
        <taxon>Pezizales</taxon>
        <taxon>Ascobolaceae</taxon>
        <taxon>Ascobolus</taxon>
    </lineage>
</organism>
<dbReference type="InterPro" id="IPR026705">
    <property type="entry name" value="Hid-1/Ecm30"/>
</dbReference>
<dbReference type="EMBL" id="ML119648">
    <property type="protein sequence ID" value="RPA86867.1"/>
    <property type="molecule type" value="Genomic_DNA"/>
</dbReference>
<evidence type="ECO:0000256" key="1">
    <source>
        <dbReference type="SAM" id="MobiDB-lite"/>
    </source>
</evidence>
<reference evidence="2 3" key="1">
    <citation type="journal article" date="2018" name="Nat. Ecol. Evol.">
        <title>Pezizomycetes genomes reveal the molecular basis of ectomycorrhizal truffle lifestyle.</title>
        <authorList>
            <person name="Murat C."/>
            <person name="Payen T."/>
            <person name="Noel B."/>
            <person name="Kuo A."/>
            <person name="Morin E."/>
            <person name="Chen J."/>
            <person name="Kohler A."/>
            <person name="Krizsan K."/>
            <person name="Balestrini R."/>
            <person name="Da Silva C."/>
            <person name="Montanini B."/>
            <person name="Hainaut M."/>
            <person name="Levati E."/>
            <person name="Barry K.W."/>
            <person name="Belfiori B."/>
            <person name="Cichocki N."/>
            <person name="Clum A."/>
            <person name="Dockter R.B."/>
            <person name="Fauchery L."/>
            <person name="Guy J."/>
            <person name="Iotti M."/>
            <person name="Le Tacon F."/>
            <person name="Lindquist E.A."/>
            <person name="Lipzen A."/>
            <person name="Malagnac F."/>
            <person name="Mello A."/>
            <person name="Molinier V."/>
            <person name="Miyauchi S."/>
            <person name="Poulain J."/>
            <person name="Riccioni C."/>
            <person name="Rubini A."/>
            <person name="Sitrit Y."/>
            <person name="Splivallo R."/>
            <person name="Traeger S."/>
            <person name="Wang M."/>
            <person name="Zifcakova L."/>
            <person name="Wipf D."/>
            <person name="Zambonelli A."/>
            <person name="Paolocci F."/>
            <person name="Nowrousian M."/>
            <person name="Ottonello S."/>
            <person name="Baldrian P."/>
            <person name="Spatafora J.W."/>
            <person name="Henrissat B."/>
            <person name="Nagy L.G."/>
            <person name="Aury J.M."/>
            <person name="Wincker P."/>
            <person name="Grigoriev I.V."/>
            <person name="Bonfante P."/>
            <person name="Martin F.M."/>
        </authorList>
    </citation>
    <scope>NUCLEOTIDE SEQUENCE [LARGE SCALE GENOMIC DNA]</scope>
    <source>
        <strain evidence="2 3">RN42</strain>
    </source>
</reference>
<sequence length="889" mass="98718">MGAGDSKLSFKKSIFRLAEEHDIAANDPYWLQFWELPETAEDVFNLFSATDIRRTRDTHLENLETLILVLTSRLFALRHHASFPDPDLAPEKDALNCIRVLTRVLPFIYETDKLSEWEDKFFWGVRRKRVSEARDGEVIFDGEGGEEIREPKEEEHRTVAPLGEELVDCLIDLLFFKNFTVHTNDSSKSKVAYSIWQSGVGATTAAGASKELEDNRIEVLRCLLSITSKAMYLTSAVLPEKGTKALTYMVTSSDKQLVLTLLCSLLNTTLKYNPASWRVPYDHVVYYDPRQALVTYSLQLLLVLVLYPIPEMPGPQMKNSYRHYLGRLHRSQDFQFIVDGMTRLLNQPIQANASLLPGSKKSVKWAPEMCMLFWETLQCNKRFRSFIVDTDRAHDFVVLITYYALEYRLDPSKAGVVRMCVFVLQTMSSEAKFGKGLNKRFENANSLPASVRIPSFSGTYADYLIISIYNLITTSKGRLSSIYQALLAILKNIAPHVTNLSATASAKLMQLFTSMSAPSFFLANETNNTLLSSLLECFNAIIEHQYKDNANFIYAIIRNEKKFQALRNFTLESAQEELERAARQKKDAGESPRDSLQSPTSRNTITLPPRREEDLVSPSAFHIGDDDSDEDSSDDDKEEEDTPVLSPTVDDSRSIHSEDPSVPVQLRGMSEKSRGKMPEGAHLSRRSTSASLASVASNSTVVVANGPFNPTTRWVDSWLPLLPLHTILTILDILAPTIKAHTTKANTPGSDPNSTTSVLEIIRTTPIPGIEASPIKIHLFEWSTLALGWYESLLWGLIFSSEMAPSKGTVGVWNGTAIKLFIVQETSPESPSLLAPRGGVDAIGTSIVERLSGVAGGLNNNAGAAGGSGAVQGGSQRGSRDASLDRPGR</sequence>
<dbReference type="AlphaFoldDB" id="A0A3N4IN66"/>
<dbReference type="STRING" id="1160509.A0A3N4IN66"/>
<dbReference type="PANTHER" id="PTHR21575:SF12">
    <property type="entry name" value="PROTEIN HID1"/>
    <property type="match status" value="1"/>
</dbReference>
<dbReference type="Proteomes" id="UP000275078">
    <property type="component" value="Unassembled WGS sequence"/>
</dbReference>
<evidence type="ECO:0000313" key="3">
    <source>
        <dbReference type="Proteomes" id="UP000275078"/>
    </source>
</evidence>
<gene>
    <name evidence="2" type="ORF">BJ508DRAFT_411035</name>
</gene>
<dbReference type="GO" id="GO:0000138">
    <property type="term" value="C:Golgi trans cisterna"/>
    <property type="evidence" value="ECO:0007669"/>
    <property type="project" value="TreeGrafter"/>
</dbReference>
<dbReference type="GO" id="GO:0005797">
    <property type="term" value="C:Golgi medial cisterna"/>
    <property type="evidence" value="ECO:0007669"/>
    <property type="project" value="TreeGrafter"/>
</dbReference>
<feature type="region of interest" description="Disordered" evidence="1">
    <location>
        <begin position="577"/>
        <end position="690"/>
    </location>
</feature>
<name>A0A3N4IN66_ASCIM</name>
<feature type="compositionally biased region" description="Basic and acidic residues" evidence="1">
    <location>
        <begin position="577"/>
        <end position="593"/>
    </location>
</feature>
<feature type="compositionally biased region" description="Basic and acidic residues" evidence="1">
    <location>
        <begin position="650"/>
        <end position="659"/>
    </location>
</feature>